<proteinExistence type="predicted"/>
<reference evidence="1 2" key="1">
    <citation type="submission" date="2018-02" db="EMBL/GenBank/DDBJ databases">
        <title>Genome sequencing of Solimonas sp. HR-BB.</title>
        <authorList>
            <person name="Lee Y."/>
            <person name="Jeon C.O."/>
        </authorList>
    </citation>
    <scope>NUCLEOTIDE SEQUENCE [LARGE SCALE GENOMIC DNA]</scope>
    <source>
        <strain evidence="1 2">HR-BB</strain>
    </source>
</reference>
<evidence type="ECO:0000313" key="2">
    <source>
        <dbReference type="Proteomes" id="UP000238220"/>
    </source>
</evidence>
<dbReference type="GO" id="GO:0016740">
    <property type="term" value="F:transferase activity"/>
    <property type="evidence" value="ECO:0007669"/>
    <property type="project" value="UniProtKB-KW"/>
</dbReference>
<dbReference type="EMBL" id="PSNW01000009">
    <property type="protein sequence ID" value="PPE72895.1"/>
    <property type="molecule type" value="Genomic_DNA"/>
</dbReference>
<name>A0A2S5TD45_9GAMM</name>
<dbReference type="Proteomes" id="UP000238220">
    <property type="component" value="Unassembled WGS sequence"/>
</dbReference>
<dbReference type="Pfam" id="PF04339">
    <property type="entry name" value="FemAB_like"/>
    <property type="match status" value="1"/>
</dbReference>
<gene>
    <name evidence="1" type="ORF">C3942_15845</name>
</gene>
<keyword evidence="1" id="KW-0808">Transferase</keyword>
<keyword evidence="2" id="KW-1185">Reference proteome</keyword>
<dbReference type="AlphaFoldDB" id="A0A2S5TD45"/>
<protein>
    <submittedName>
        <fullName evidence="1">GNAT family N-acetyltransferase</fullName>
    </submittedName>
</protein>
<evidence type="ECO:0000313" key="1">
    <source>
        <dbReference type="EMBL" id="PPE72895.1"/>
    </source>
</evidence>
<organism evidence="1 2">
    <name type="scientific">Solimonas fluminis</name>
    <dbReference type="NCBI Taxonomy" id="2086571"/>
    <lineage>
        <taxon>Bacteria</taxon>
        <taxon>Pseudomonadati</taxon>
        <taxon>Pseudomonadota</taxon>
        <taxon>Gammaproteobacteria</taxon>
        <taxon>Nevskiales</taxon>
        <taxon>Nevskiaceae</taxon>
        <taxon>Solimonas</taxon>
    </lineage>
</organism>
<dbReference type="PANTHER" id="PTHR47017:SF1">
    <property type="entry name" value="ACYL-COA"/>
    <property type="match status" value="1"/>
</dbReference>
<comment type="caution">
    <text evidence="1">The sequence shown here is derived from an EMBL/GenBank/DDBJ whole genome shotgun (WGS) entry which is preliminary data.</text>
</comment>
<accession>A0A2S5TD45</accession>
<dbReference type="SUPFAM" id="SSF55729">
    <property type="entry name" value="Acyl-CoA N-acyltransferases (Nat)"/>
    <property type="match status" value="1"/>
</dbReference>
<sequence>MRLRQVGRIAEVPAPAWDALFPPDYPFTRHAFLSALERHRCVGGDSGWEPCHLLAEADDGSLAGAAPLYLKQHSYGEFVFDFGWAEASHRIGRRYYPKLLCAIPFTPATGPRLGARDAGARTALAAQLTAMGRDTTSLHALFVPEADQAPLREAGMLERQDIQFHWFNRGYPRFEDFLAGLAGEKRKKIRQERRRVAEAGIRFEWRAGHELRDSEWVEVFALYANTYEERGQAPYLSLPFLQDFGSAPDTPLRFAMAYDGSRLVAMAMTLQGGDTLYGRHWGSSDRYHALHFETCYYQGIEYSIGQGLRRYDAGTQGEHKLARGFVPVRTRSAHILADERLHKAVAAHLQRETAFVELRHAELMRHVPYKKEGAS</sequence>
<dbReference type="InterPro" id="IPR007434">
    <property type="entry name" value="FemAB-like"/>
</dbReference>
<dbReference type="Gene3D" id="3.40.630.30">
    <property type="match status" value="1"/>
</dbReference>
<dbReference type="InterPro" id="IPR016181">
    <property type="entry name" value="Acyl_CoA_acyltransferase"/>
</dbReference>
<dbReference type="RefSeq" id="WP_104231339.1">
    <property type="nucleotide sequence ID" value="NZ_PSNW01000009.1"/>
</dbReference>
<dbReference type="OrthoDB" id="9776898at2"/>
<dbReference type="PANTHER" id="PTHR47017">
    <property type="entry name" value="ACYL-COA"/>
    <property type="match status" value="1"/>
</dbReference>